<sequence>MTATTPADRIAALGWRAIAGSLDEQGFGLTGPLLSAAECDDLAGLYGGGGFRKTVVMARHGYGRGEYRYFDAPLPALVEGLRSALYERLAPIANAWRERLRQTPDFPASHADYLARCHAAGQTRPTPLLLSYGPGDYNCLHRDLYGELVFPLQAAFLLSDPAGFEGGEFLLVEQRPRRQSIGRVAPLARGEAVIFPVAERPIEAARGWSRAQLRHGVSPLRSGRRMTLGIILHDATS</sequence>
<keyword evidence="2" id="KW-1185">Reference proteome</keyword>
<dbReference type="Proteomes" id="UP000192917">
    <property type="component" value="Unassembled WGS sequence"/>
</dbReference>
<dbReference type="Gene3D" id="2.60.120.620">
    <property type="entry name" value="q2cbj1_9rhob like domain"/>
    <property type="match status" value="1"/>
</dbReference>
<dbReference type="InterPro" id="IPR018655">
    <property type="entry name" value="DUF2086"/>
</dbReference>
<dbReference type="AlphaFoldDB" id="A0A1Y6BK45"/>
<dbReference type="STRING" id="560819.SAMN05428998_105237"/>
<evidence type="ECO:0000313" key="2">
    <source>
        <dbReference type="Proteomes" id="UP000192917"/>
    </source>
</evidence>
<evidence type="ECO:0008006" key="3">
    <source>
        <dbReference type="Google" id="ProtNLM"/>
    </source>
</evidence>
<dbReference type="Pfam" id="PF09859">
    <property type="entry name" value="Oxygenase-NA"/>
    <property type="match status" value="1"/>
</dbReference>
<accession>A0A1Y6BK45</accession>
<gene>
    <name evidence="1" type="ORF">SAMN05428998_105237</name>
</gene>
<reference evidence="1 2" key="1">
    <citation type="submission" date="2017-04" db="EMBL/GenBank/DDBJ databases">
        <authorList>
            <person name="Afonso C.L."/>
            <person name="Miller P.J."/>
            <person name="Scott M.A."/>
            <person name="Spackman E."/>
            <person name="Goraichik I."/>
            <person name="Dimitrov K.M."/>
            <person name="Suarez D.L."/>
            <person name="Swayne D.E."/>
        </authorList>
    </citation>
    <scope>NUCLEOTIDE SEQUENCE [LARGE SCALE GENOMIC DNA]</scope>
    <source>
        <strain evidence="1 2">USBA 355</strain>
    </source>
</reference>
<evidence type="ECO:0000313" key="1">
    <source>
        <dbReference type="EMBL" id="SMF14156.1"/>
    </source>
</evidence>
<name>A0A1Y6BK45_9PROT</name>
<protein>
    <recommendedName>
        <fullName evidence="3">Fe2OG dioxygenase domain-containing protein</fullName>
    </recommendedName>
</protein>
<proteinExistence type="predicted"/>
<organism evidence="1 2">
    <name type="scientific">Tistlia consotensis USBA 355</name>
    <dbReference type="NCBI Taxonomy" id="560819"/>
    <lineage>
        <taxon>Bacteria</taxon>
        <taxon>Pseudomonadati</taxon>
        <taxon>Pseudomonadota</taxon>
        <taxon>Alphaproteobacteria</taxon>
        <taxon>Rhodospirillales</taxon>
        <taxon>Rhodovibrionaceae</taxon>
        <taxon>Tistlia</taxon>
    </lineage>
</organism>
<dbReference type="EMBL" id="FWZX01000005">
    <property type="protein sequence ID" value="SMF14156.1"/>
    <property type="molecule type" value="Genomic_DNA"/>
</dbReference>
<dbReference type="RefSeq" id="WP_085122291.1">
    <property type="nucleotide sequence ID" value="NZ_FWZX01000005.1"/>
</dbReference>